<dbReference type="EMBL" id="JAFNEN010000127">
    <property type="protein sequence ID" value="KAG8193238.1"/>
    <property type="molecule type" value="Genomic_DNA"/>
</dbReference>
<protein>
    <recommendedName>
        <fullName evidence="7">Alpha-N-acetylglucosaminidase</fullName>
    </recommendedName>
</protein>
<dbReference type="InterPro" id="IPR007781">
    <property type="entry name" value="NAGLU"/>
</dbReference>
<dbReference type="Pfam" id="PF12971">
    <property type="entry name" value="NAGLU_N"/>
    <property type="match status" value="1"/>
</dbReference>
<dbReference type="PANTHER" id="PTHR12872">
    <property type="entry name" value="ALPHA-N-ACETYLGLUCOSAMINIDASE"/>
    <property type="match status" value="1"/>
</dbReference>
<dbReference type="PANTHER" id="PTHR12872:SF1">
    <property type="entry name" value="ALPHA-N-ACETYLGLUCOSAMINIDASE"/>
    <property type="match status" value="1"/>
</dbReference>
<keyword evidence="6" id="KW-1185">Reference proteome</keyword>
<reference evidence="5 6" key="1">
    <citation type="journal article" date="2022" name="Nat. Ecol. Evol.">
        <title>A masculinizing supergene underlies an exaggerated male reproductive morph in a spider.</title>
        <authorList>
            <person name="Hendrickx F."/>
            <person name="De Corte Z."/>
            <person name="Sonet G."/>
            <person name="Van Belleghem S.M."/>
            <person name="Kostlbacher S."/>
            <person name="Vangestel C."/>
        </authorList>
    </citation>
    <scope>NUCLEOTIDE SEQUENCE [LARGE SCALE GENOMIC DNA]</scope>
    <source>
        <strain evidence="5">W744_W776</strain>
    </source>
</reference>
<dbReference type="AlphaFoldDB" id="A0AAV6VB03"/>
<evidence type="ECO:0000256" key="1">
    <source>
        <dbReference type="ARBA" id="ARBA00022801"/>
    </source>
</evidence>
<proteinExistence type="predicted"/>
<dbReference type="Pfam" id="PF05089">
    <property type="entry name" value="NAGLU"/>
    <property type="match status" value="1"/>
</dbReference>
<evidence type="ECO:0000259" key="4">
    <source>
        <dbReference type="Pfam" id="PF12972"/>
    </source>
</evidence>
<gene>
    <name evidence="5" type="ORF">JTE90_005585</name>
</gene>
<dbReference type="Proteomes" id="UP000827092">
    <property type="component" value="Unassembled WGS sequence"/>
</dbReference>
<organism evidence="5 6">
    <name type="scientific">Oedothorax gibbosus</name>
    <dbReference type="NCBI Taxonomy" id="931172"/>
    <lineage>
        <taxon>Eukaryota</taxon>
        <taxon>Metazoa</taxon>
        <taxon>Ecdysozoa</taxon>
        <taxon>Arthropoda</taxon>
        <taxon>Chelicerata</taxon>
        <taxon>Arachnida</taxon>
        <taxon>Araneae</taxon>
        <taxon>Araneomorphae</taxon>
        <taxon>Entelegynae</taxon>
        <taxon>Araneoidea</taxon>
        <taxon>Linyphiidae</taxon>
        <taxon>Erigoninae</taxon>
        <taxon>Oedothorax</taxon>
    </lineage>
</organism>
<dbReference type="InterPro" id="IPR024732">
    <property type="entry name" value="NAGLU_C"/>
</dbReference>
<evidence type="ECO:0000259" key="3">
    <source>
        <dbReference type="Pfam" id="PF12971"/>
    </source>
</evidence>
<dbReference type="Gene3D" id="1.20.120.670">
    <property type="entry name" value="N-acetyl-b-d-glucoasminidase"/>
    <property type="match status" value="1"/>
</dbReference>
<feature type="domain" description="Alpha-N-acetylglucosaminidase tim-barrel" evidence="2">
    <location>
        <begin position="162"/>
        <end position="498"/>
    </location>
</feature>
<evidence type="ECO:0000259" key="2">
    <source>
        <dbReference type="Pfam" id="PF05089"/>
    </source>
</evidence>
<dbReference type="GO" id="GO:0016787">
    <property type="term" value="F:hydrolase activity"/>
    <property type="evidence" value="ECO:0007669"/>
    <property type="project" value="UniProtKB-KW"/>
</dbReference>
<keyword evidence="1" id="KW-0378">Hydrolase</keyword>
<dbReference type="Gene3D" id="3.20.20.80">
    <property type="entry name" value="Glycosidases"/>
    <property type="match status" value="1"/>
</dbReference>
<evidence type="ECO:0008006" key="7">
    <source>
        <dbReference type="Google" id="ProtNLM"/>
    </source>
</evidence>
<name>A0AAV6VB03_9ARAC</name>
<dbReference type="Pfam" id="PF12972">
    <property type="entry name" value="NAGLU_C"/>
    <property type="match status" value="1"/>
</dbReference>
<dbReference type="SUPFAM" id="SSF51445">
    <property type="entry name" value="(Trans)glycosidases"/>
    <property type="match status" value="1"/>
</dbReference>
<dbReference type="Gene3D" id="3.30.379.10">
    <property type="entry name" value="Chitobiase/beta-hexosaminidase domain 2-like"/>
    <property type="match status" value="1"/>
</dbReference>
<feature type="domain" description="Alpha-N-acetylglucosaminidase N-terminal" evidence="3">
    <location>
        <begin position="67"/>
        <end position="147"/>
    </location>
</feature>
<dbReference type="InterPro" id="IPR024240">
    <property type="entry name" value="NAGLU_N"/>
</dbReference>
<dbReference type="InterPro" id="IPR029018">
    <property type="entry name" value="Hex-like_dom2"/>
</dbReference>
<dbReference type="InterPro" id="IPR017853">
    <property type="entry name" value="GH"/>
</dbReference>
<evidence type="ECO:0000313" key="5">
    <source>
        <dbReference type="EMBL" id="KAG8193238.1"/>
    </source>
</evidence>
<feature type="domain" description="Alpha-N-acetylglucosaminidase C-terminal" evidence="4">
    <location>
        <begin position="506"/>
        <end position="764"/>
    </location>
</feature>
<comment type="caution">
    <text evidence="5">The sequence shown here is derived from an EMBL/GenBank/DDBJ whole genome shotgun (WGS) entry which is preliminary data.</text>
</comment>
<accession>A0AAV6VB03</accession>
<sequence length="769" mass="89318">MKLCGFFLSTNAATSSNVLEQRKKIMQQNWKHGTFLFWVIAVCCCSVTIQLELTQDEIHSEQQEADAVRQLLQRLIPQEAHHFDIVVDFNLDTRDAFQISGGTGGQIVVRGRRGYCAAAGVQHYLKTFCGAHIAWSGSQLRLPNPLPIPSETFNITFNDKYRYYQNVCTSSYSFVWWDWARWEREIDWMALNGINLPLSFTAQEAIVYKVFKELNFTDHDIDVFLTGPAFLAWNRMGNLQAWGGSLSPNWHLQQVRLQHRILRRMRSFGMTPVLPAFSGRVPPAFSRNFPDANTTVLNKTWGHFQPPFGFVTFLQPTDPLFLTIGSEFLRKYIEEFGTNHIYNADLFNEMPPPSNDPSYLQSCAKNMYKSLTAVDPQATWMIQGWMFYFDENIWGPEQARAFLRAVPLGRLIVLDLQSELYPQYHRLSSYYGQPFIWCMLHNYGGVEGLYGSMENVSSGPIEGRNFAGSTMIGTGITPEGIETNDIVYELMNENAWRKEPVDLHEWVHDFAIRRYGTDSALLNLALLYLKRSVYNATVPYRNHGKYILIRRPSLKLKPYIWYDPKDVFVAWSLYINASSIASQSELYKHDLVDVTRQSLQLTMDVLYPKVVDAFKKRNLTYLEESSEAILELYDDMDELLASDEHFLLGKWLYDATNLARTPLEKRQYEYNARNQITLWGPSGEILDYANKQWAGLMSQYYRKRWLFFFETLKNCTRNRKPFKQSDFNNAVFQEVEYAFNMGEEIYTHEPQGDPVRISERLFAKYGHVY</sequence>
<evidence type="ECO:0000313" key="6">
    <source>
        <dbReference type="Proteomes" id="UP000827092"/>
    </source>
</evidence>
<dbReference type="InterPro" id="IPR024733">
    <property type="entry name" value="NAGLU_tim-barrel"/>
</dbReference>